<evidence type="ECO:0000256" key="1">
    <source>
        <dbReference type="SAM" id="Phobius"/>
    </source>
</evidence>
<proteinExistence type="predicted"/>
<name>A0ABN2W3V5_9ACTN</name>
<keyword evidence="1" id="KW-1133">Transmembrane helix</keyword>
<evidence type="ECO:0000313" key="4">
    <source>
        <dbReference type="Proteomes" id="UP001501480"/>
    </source>
</evidence>
<keyword evidence="4" id="KW-1185">Reference proteome</keyword>
<keyword evidence="1" id="KW-0472">Membrane</keyword>
<dbReference type="EMBL" id="BAAAPY010000009">
    <property type="protein sequence ID" value="GAA2082454.1"/>
    <property type="molecule type" value="Genomic_DNA"/>
</dbReference>
<feature type="transmembrane region" description="Helical" evidence="1">
    <location>
        <begin position="7"/>
        <end position="26"/>
    </location>
</feature>
<dbReference type="InterPro" id="IPR032816">
    <property type="entry name" value="VTT_dom"/>
</dbReference>
<dbReference type="Proteomes" id="UP001501480">
    <property type="component" value="Unassembled WGS sequence"/>
</dbReference>
<evidence type="ECO:0000259" key="2">
    <source>
        <dbReference type="Pfam" id="PF09335"/>
    </source>
</evidence>
<evidence type="ECO:0000313" key="3">
    <source>
        <dbReference type="EMBL" id="GAA2082454.1"/>
    </source>
</evidence>
<dbReference type="Pfam" id="PF09335">
    <property type="entry name" value="VTT_dom"/>
    <property type="match status" value="1"/>
</dbReference>
<accession>A0ABN2W3V5</accession>
<feature type="transmembrane region" description="Helical" evidence="1">
    <location>
        <begin position="138"/>
        <end position="160"/>
    </location>
</feature>
<feature type="transmembrane region" description="Helical" evidence="1">
    <location>
        <begin position="46"/>
        <end position="67"/>
    </location>
</feature>
<sequence>MIAMGDLAIHGAAFAFGIASAIFPVFNAEAYVVGLGGLVSDDVTLLVAIVALTVGTVIGKAVVFVLIRRGSERFSRSPKARRPPRTRFGAWVRRVGNVLLGVMERPWAGAATVFLSSLVAVPPLAIVTIVAALSRQRLWVFLTMVLIGRAIQYLAIAFVIHRVIG</sequence>
<protein>
    <recommendedName>
        <fullName evidence="2">VTT domain-containing protein</fullName>
    </recommendedName>
</protein>
<feature type="transmembrane region" description="Helical" evidence="1">
    <location>
        <begin position="107"/>
        <end position="132"/>
    </location>
</feature>
<keyword evidence="1" id="KW-0812">Transmembrane</keyword>
<comment type="caution">
    <text evidence="3">The sequence shown here is derived from an EMBL/GenBank/DDBJ whole genome shotgun (WGS) entry which is preliminary data.</text>
</comment>
<reference evidence="3 4" key="1">
    <citation type="journal article" date="2019" name="Int. J. Syst. Evol. Microbiol.">
        <title>The Global Catalogue of Microorganisms (GCM) 10K type strain sequencing project: providing services to taxonomists for standard genome sequencing and annotation.</title>
        <authorList>
            <consortium name="The Broad Institute Genomics Platform"/>
            <consortium name="The Broad Institute Genome Sequencing Center for Infectious Disease"/>
            <person name="Wu L."/>
            <person name="Ma J."/>
        </authorList>
    </citation>
    <scope>NUCLEOTIDE SEQUENCE [LARGE SCALE GENOMIC DNA]</scope>
    <source>
        <strain evidence="3 4">JCM 15749</strain>
    </source>
</reference>
<organism evidence="3 4">
    <name type="scientific">Aeromicrobium halocynthiae</name>
    <dbReference type="NCBI Taxonomy" id="560557"/>
    <lineage>
        <taxon>Bacteria</taxon>
        <taxon>Bacillati</taxon>
        <taxon>Actinomycetota</taxon>
        <taxon>Actinomycetes</taxon>
        <taxon>Propionibacteriales</taxon>
        <taxon>Nocardioidaceae</taxon>
        <taxon>Aeromicrobium</taxon>
    </lineage>
</organism>
<feature type="domain" description="VTT" evidence="2">
    <location>
        <begin position="30"/>
        <end position="161"/>
    </location>
</feature>
<gene>
    <name evidence="3" type="ORF">GCM10009821_24090</name>
</gene>